<sequence>MENYKGEDRILYIKIDDLFIPIGCLNQNSFSESVDTIDTTTRENLGWTSVRPVMQSYSISFDGIQILTTTDEGDTTKASYDLLKSLKRDRVLLDWQIKGNNFPIVDYGKCYITDLSEATPVNELITFAGILTGYGEAFTTSNDATFLFSNGLPTTIVEDGNTNLIKVT</sequence>
<dbReference type="InterPro" id="IPR011855">
    <property type="entry name" value="Phgtail_TP901_1"/>
</dbReference>
<dbReference type="Pfam" id="PF06199">
    <property type="entry name" value="Phage_tail_2"/>
    <property type="match status" value="1"/>
</dbReference>
<reference evidence="1" key="1">
    <citation type="submission" date="2020-04" db="EMBL/GenBank/DDBJ databases">
        <authorList>
            <person name="Chiriac C."/>
            <person name="Salcher M."/>
            <person name="Ghai R."/>
            <person name="Kavagutti S V."/>
        </authorList>
    </citation>
    <scope>NUCLEOTIDE SEQUENCE</scope>
</reference>
<protein>
    <submittedName>
        <fullName evidence="1">Phage major tail protein TP901-1</fullName>
    </submittedName>
</protein>
<organism evidence="1">
    <name type="scientific">uncultured Caudovirales phage</name>
    <dbReference type="NCBI Taxonomy" id="2100421"/>
    <lineage>
        <taxon>Viruses</taxon>
        <taxon>Duplodnaviria</taxon>
        <taxon>Heunggongvirae</taxon>
        <taxon>Uroviricota</taxon>
        <taxon>Caudoviricetes</taxon>
        <taxon>Peduoviridae</taxon>
        <taxon>Maltschvirus</taxon>
        <taxon>Maltschvirus maltsch</taxon>
    </lineage>
</organism>
<accession>A0A6J5N6K0</accession>
<gene>
    <name evidence="1" type="ORF">UFOVP638_50</name>
</gene>
<proteinExistence type="predicted"/>
<dbReference type="EMBL" id="LR796595">
    <property type="protein sequence ID" value="CAB4154027.1"/>
    <property type="molecule type" value="Genomic_DNA"/>
</dbReference>
<name>A0A6J5N6K0_9CAUD</name>
<evidence type="ECO:0000313" key="1">
    <source>
        <dbReference type="EMBL" id="CAB4154027.1"/>
    </source>
</evidence>